<dbReference type="GO" id="GO:0047516">
    <property type="term" value="F:1,3-propanediol dehydrogenase activity"/>
    <property type="evidence" value="ECO:0007669"/>
    <property type="project" value="UniProtKB-EC"/>
</dbReference>
<gene>
    <name evidence="7" type="primary">dhaT_5</name>
    <name evidence="7" type="ORF">PS833_03774</name>
</gene>
<dbReference type="PANTHER" id="PTHR11496:SF102">
    <property type="entry name" value="ALCOHOL DEHYDROGENASE 4"/>
    <property type="match status" value="1"/>
</dbReference>
<evidence type="ECO:0000256" key="4">
    <source>
        <dbReference type="ARBA" id="ARBA00023027"/>
    </source>
</evidence>
<evidence type="ECO:0000256" key="1">
    <source>
        <dbReference type="ARBA" id="ARBA00001962"/>
    </source>
</evidence>
<dbReference type="InterPro" id="IPR039697">
    <property type="entry name" value="Alcohol_dehydrogenase_Fe"/>
</dbReference>
<dbReference type="RefSeq" id="WP_150799193.1">
    <property type="nucleotide sequence ID" value="NZ_CABVHU010000009.1"/>
</dbReference>
<reference evidence="7 8" key="1">
    <citation type="submission" date="2019-09" db="EMBL/GenBank/DDBJ databases">
        <authorList>
            <person name="Chandra G."/>
            <person name="Truman W A."/>
        </authorList>
    </citation>
    <scope>NUCLEOTIDE SEQUENCE [LARGE SCALE GENOMIC DNA]</scope>
    <source>
        <strain evidence="7">PS833</strain>
    </source>
</reference>
<feature type="domain" description="Fe-containing alcohol dehydrogenase-like C-terminal" evidence="6">
    <location>
        <begin position="187"/>
        <end position="375"/>
    </location>
</feature>
<dbReference type="Proteomes" id="UP000409037">
    <property type="component" value="Unassembled WGS sequence"/>
</dbReference>
<comment type="cofactor">
    <cofactor evidence="1">
        <name>Fe cation</name>
        <dbReference type="ChEBI" id="CHEBI:24875"/>
    </cofactor>
</comment>
<evidence type="ECO:0000259" key="5">
    <source>
        <dbReference type="Pfam" id="PF00465"/>
    </source>
</evidence>
<dbReference type="EC" id="1.1.1.202" evidence="7"/>
<evidence type="ECO:0000256" key="2">
    <source>
        <dbReference type="ARBA" id="ARBA00007358"/>
    </source>
</evidence>
<evidence type="ECO:0000313" key="7">
    <source>
        <dbReference type="EMBL" id="VVO15436.1"/>
    </source>
</evidence>
<dbReference type="InterPro" id="IPR018211">
    <property type="entry name" value="ADH_Fe_CS"/>
</dbReference>
<keyword evidence="3 7" id="KW-0560">Oxidoreductase</keyword>
<dbReference type="GO" id="GO:0046872">
    <property type="term" value="F:metal ion binding"/>
    <property type="evidence" value="ECO:0007669"/>
    <property type="project" value="InterPro"/>
</dbReference>
<sequence>MAVINYLTTIQFEQGAIELLPSELDRLGIRRPLIVTDQGVRAAGLLDRVLGTLASPPGAIFDETPANPTEEAVIAATAMFKDNDCDGIVALGGGSPIDLGKATALLATHPAPLQQYSVVDGGVGRITDKVAPLVAIPTTAGTGSEVGRASVIVMKSGRKLGLLSPYLLPKVAICDPDLTLGLPPMLTAATGMDAIAHCIETFLAPAINPPAEAIALDGLRRGMANIERATIDGSDREARWNMMMAATEGAMAFQKGLGAVHALSHPLGAVPGISLHHGTLNAVLLPAVMRFNRPVVGAKYEALAQAMGLSAGVAPDEAIARLTARLGLPVSLGAMGLNRAALPEIAQAALKDHCHATNPRPATAEDYLRMLEESY</sequence>
<accession>A0A5E7UDY7</accession>
<evidence type="ECO:0000256" key="3">
    <source>
        <dbReference type="ARBA" id="ARBA00023002"/>
    </source>
</evidence>
<comment type="similarity">
    <text evidence="2">Belongs to the iron-containing alcohol dehydrogenase family.</text>
</comment>
<organism evidence="7 8">
    <name type="scientific">Pseudomonas fluorescens</name>
    <dbReference type="NCBI Taxonomy" id="294"/>
    <lineage>
        <taxon>Bacteria</taxon>
        <taxon>Pseudomonadati</taxon>
        <taxon>Pseudomonadota</taxon>
        <taxon>Gammaproteobacteria</taxon>
        <taxon>Pseudomonadales</taxon>
        <taxon>Pseudomonadaceae</taxon>
        <taxon>Pseudomonas</taxon>
    </lineage>
</organism>
<dbReference type="AlphaFoldDB" id="A0A5E7UDY7"/>
<feature type="domain" description="Alcohol dehydrogenase iron-type/glycerol dehydrogenase GldA" evidence="5">
    <location>
        <begin position="9"/>
        <end position="176"/>
    </location>
</feature>
<evidence type="ECO:0000313" key="8">
    <source>
        <dbReference type="Proteomes" id="UP000409037"/>
    </source>
</evidence>
<keyword evidence="4" id="KW-0520">NAD</keyword>
<dbReference type="Gene3D" id="3.40.50.1970">
    <property type="match status" value="1"/>
</dbReference>
<dbReference type="Pfam" id="PF25137">
    <property type="entry name" value="ADH_Fe_C"/>
    <property type="match status" value="1"/>
</dbReference>
<dbReference type="Gene3D" id="1.20.1090.10">
    <property type="entry name" value="Dehydroquinate synthase-like - alpha domain"/>
    <property type="match status" value="1"/>
</dbReference>
<dbReference type="Pfam" id="PF00465">
    <property type="entry name" value="Fe-ADH"/>
    <property type="match status" value="1"/>
</dbReference>
<dbReference type="InterPro" id="IPR056798">
    <property type="entry name" value="ADH_Fe_C"/>
</dbReference>
<dbReference type="CDD" id="cd14861">
    <property type="entry name" value="Fe-ADH-like"/>
    <property type="match status" value="1"/>
</dbReference>
<proteinExistence type="inferred from homology"/>
<dbReference type="InterPro" id="IPR001670">
    <property type="entry name" value="ADH_Fe/GldA"/>
</dbReference>
<name>A0A5E7UDY7_PSEFL</name>
<dbReference type="PANTHER" id="PTHR11496">
    <property type="entry name" value="ALCOHOL DEHYDROGENASE"/>
    <property type="match status" value="1"/>
</dbReference>
<dbReference type="GO" id="GO:0004022">
    <property type="term" value="F:alcohol dehydrogenase (NAD+) activity"/>
    <property type="evidence" value="ECO:0007669"/>
    <property type="project" value="TreeGrafter"/>
</dbReference>
<dbReference type="EMBL" id="CABVHU010000009">
    <property type="protein sequence ID" value="VVO15436.1"/>
    <property type="molecule type" value="Genomic_DNA"/>
</dbReference>
<dbReference type="OrthoDB" id="9815791at2"/>
<evidence type="ECO:0000259" key="6">
    <source>
        <dbReference type="Pfam" id="PF25137"/>
    </source>
</evidence>
<protein>
    <submittedName>
        <fullName evidence="7">1,3-propanediol dehydrogenase</fullName>
        <ecNumber evidence="7">1.1.1.202</ecNumber>
    </submittedName>
</protein>
<dbReference type="SUPFAM" id="SSF56796">
    <property type="entry name" value="Dehydroquinate synthase-like"/>
    <property type="match status" value="1"/>
</dbReference>
<dbReference type="FunFam" id="3.40.50.1970:FF:000003">
    <property type="entry name" value="Alcohol dehydrogenase, iron-containing"/>
    <property type="match status" value="1"/>
</dbReference>
<dbReference type="PROSITE" id="PS00913">
    <property type="entry name" value="ADH_IRON_1"/>
    <property type="match status" value="1"/>
</dbReference>